<dbReference type="PANTHER" id="PTHR37318">
    <property type="entry name" value="BSL7504 PROTEIN"/>
    <property type="match status" value="1"/>
</dbReference>
<dbReference type="InterPro" id="IPR027395">
    <property type="entry name" value="WH_DNA-bd_dom"/>
</dbReference>
<organism evidence="2 3">
    <name type="scientific">Nocardiopsis kunsanensis</name>
    <dbReference type="NCBI Taxonomy" id="141693"/>
    <lineage>
        <taxon>Bacteria</taxon>
        <taxon>Bacillati</taxon>
        <taxon>Actinomycetota</taxon>
        <taxon>Actinomycetes</taxon>
        <taxon>Streptosporangiales</taxon>
        <taxon>Nocardiopsidaceae</taxon>
        <taxon>Nocardiopsis</taxon>
    </lineage>
</organism>
<dbReference type="PANTHER" id="PTHR37318:SF1">
    <property type="entry name" value="BSL7504 PROTEIN"/>
    <property type="match status" value="1"/>
</dbReference>
<dbReference type="Proteomes" id="UP000654947">
    <property type="component" value="Unassembled WGS sequence"/>
</dbReference>
<accession>A0A918XKW9</accession>
<gene>
    <name evidence="2" type="ORF">GCM10007147_41660</name>
</gene>
<evidence type="ECO:0000313" key="3">
    <source>
        <dbReference type="Proteomes" id="UP000654947"/>
    </source>
</evidence>
<proteinExistence type="predicted"/>
<dbReference type="CDD" id="cd00090">
    <property type="entry name" value="HTH_ARSR"/>
    <property type="match status" value="1"/>
</dbReference>
<dbReference type="AlphaFoldDB" id="A0A918XKW9"/>
<evidence type="ECO:0000313" key="2">
    <source>
        <dbReference type="EMBL" id="GHD35303.1"/>
    </source>
</evidence>
<comment type="caution">
    <text evidence="2">The sequence shown here is derived from an EMBL/GenBank/DDBJ whole genome shotgun (WGS) entry which is preliminary data.</text>
</comment>
<evidence type="ECO:0000259" key="1">
    <source>
        <dbReference type="Pfam" id="PF13601"/>
    </source>
</evidence>
<dbReference type="EMBL" id="BMXL01000033">
    <property type="protein sequence ID" value="GHD35303.1"/>
    <property type="molecule type" value="Genomic_DNA"/>
</dbReference>
<reference evidence="2 3" key="1">
    <citation type="journal article" date="2014" name="Int. J. Syst. Evol. Microbiol.">
        <title>Complete genome sequence of Corynebacterium casei LMG S-19264T (=DSM 44701T), isolated from a smear-ripened cheese.</title>
        <authorList>
            <consortium name="US DOE Joint Genome Institute (JGI-PGF)"/>
            <person name="Walter F."/>
            <person name="Albersmeier A."/>
            <person name="Kalinowski J."/>
            <person name="Ruckert C."/>
        </authorList>
    </citation>
    <scope>NUCLEOTIDE SEQUENCE [LARGE SCALE GENOMIC DNA]</scope>
    <source>
        <strain evidence="2 3">KCTC 19473</strain>
    </source>
</reference>
<sequence>MAHPRHHLDSVIHSPVRFSIASALAAADQVQFHKLREILDTSSPTLSKHLSVLEEAGYVRVEKSLHGRRVRTHATLTESGREAFDAHCRTLSAIAEGAGSDPLATDAGRAD</sequence>
<dbReference type="InterPro" id="IPR036388">
    <property type="entry name" value="WH-like_DNA-bd_sf"/>
</dbReference>
<dbReference type="Gene3D" id="1.10.10.10">
    <property type="entry name" value="Winged helix-like DNA-binding domain superfamily/Winged helix DNA-binding domain"/>
    <property type="match status" value="1"/>
</dbReference>
<keyword evidence="3" id="KW-1185">Reference proteome</keyword>
<dbReference type="RefSeq" id="WP_193518550.1">
    <property type="nucleotide sequence ID" value="NZ_BMXL01000033.1"/>
</dbReference>
<protein>
    <submittedName>
        <fullName evidence="2">MarR family transcriptional regulator</fullName>
    </submittedName>
</protein>
<feature type="domain" description="Winged helix DNA-binding" evidence="1">
    <location>
        <begin position="16"/>
        <end position="94"/>
    </location>
</feature>
<dbReference type="InterPro" id="IPR011991">
    <property type="entry name" value="ArsR-like_HTH"/>
</dbReference>
<name>A0A918XKW9_9ACTN</name>
<dbReference type="Pfam" id="PF13601">
    <property type="entry name" value="HTH_34"/>
    <property type="match status" value="1"/>
</dbReference>
<dbReference type="SUPFAM" id="SSF46785">
    <property type="entry name" value="Winged helix' DNA-binding domain"/>
    <property type="match status" value="1"/>
</dbReference>
<dbReference type="InterPro" id="IPR036390">
    <property type="entry name" value="WH_DNA-bd_sf"/>
</dbReference>